<keyword evidence="8" id="KW-0547">Nucleotide-binding</keyword>
<accession>A0ABS7ABC7</accession>
<dbReference type="PROSITE" id="PS00154">
    <property type="entry name" value="ATPASE_E1_E2"/>
    <property type="match status" value="1"/>
</dbReference>
<evidence type="ECO:0000259" key="9">
    <source>
        <dbReference type="Pfam" id="PF00122"/>
    </source>
</evidence>
<dbReference type="Proteomes" id="UP001196565">
    <property type="component" value="Unassembled WGS sequence"/>
</dbReference>
<evidence type="ECO:0000256" key="4">
    <source>
        <dbReference type="ARBA" id="ARBA00022989"/>
    </source>
</evidence>
<organism evidence="10 11">
    <name type="scientific">Roseomonas alba</name>
    <dbReference type="NCBI Taxonomy" id="2846776"/>
    <lineage>
        <taxon>Bacteria</taxon>
        <taxon>Pseudomonadati</taxon>
        <taxon>Pseudomonadota</taxon>
        <taxon>Alphaproteobacteria</taxon>
        <taxon>Acetobacterales</taxon>
        <taxon>Roseomonadaceae</taxon>
        <taxon>Roseomonas</taxon>
    </lineage>
</organism>
<dbReference type="InterPro" id="IPR051014">
    <property type="entry name" value="Cation_Transport_ATPase_IB"/>
</dbReference>
<dbReference type="Gene3D" id="3.40.1110.10">
    <property type="entry name" value="Calcium-transporting ATPase, cytoplasmic domain N"/>
    <property type="match status" value="1"/>
</dbReference>
<feature type="transmembrane region" description="Helical" evidence="8">
    <location>
        <begin position="255"/>
        <end position="279"/>
    </location>
</feature>
<feature type="transmembrane region" description="Helical" evidence="8">
    <location>
        <begin position="65"/>
        <end position="91"/>
    </location>
</feature>
<dbReference type="RefSeq" id="WP_219764204.1">
    <property type="nucleotide sequence ID" value="NZ_JAHYBZ010000006.1"/>
</dbReference>
<dbReference type="PRINTS" id="PR00119">
    <property type="entry name" value="CATATPASE"/>
</dbReference>
<reference evidence="10 11" key="1">
    <citation type="submission" date="2021-07" db="EMBL/GenBank/DDBJ databases">
        <authorList>
            <person name="So Y."/>
        </authorList>
    </citation>
    <scope>NUCLEOTIDE SEQUENCE [LARGE SCALE GENOMIC DNA]</scope>
    <source>
        <strain evidence="10 11">HJA6</strain>
    </source>
</reference>
<dbReference type="InterPro" id="IPR059000">
    <property type="entry name" value="ATPase_P-type_domA"/>
</dbReference>
<name>A0ABS7ABC7_9PROT</name>
<keyword evidence="5 8" id="KW-0472">Membrane</keyword>
<dbReference type="SUPFAM" id="SSF81653">
    <property type="entry name" value="Calcium ATPase, transduction domain A"/>
    <property type="match status" value="1"/>
</dbReference>
<keyword evidence="3 8" id="KW-0812">Transmembrane</keyword>
<dbReference type="InterPro" id="IPR018303">
    <property type="entry name" value="ATPase_P-typ_P_site"/>
</dbReference>
<evidence type="ECO:0000256" key="3">
    <source>
        <dbReference type="ARBA" id="ARBA00022692"/>
    </source>
</evidence>
<evidence type="ECO:0000256" key="2">
    <source>
        <dbReference type="ARBA" id="ARBA00006024"/>
    </source>
</evidence>
<dbReference type="InterPro" id="IPR023299">
    <property type="entry name" value="ATPase_P-typ_cyto_dom_N"/>
</dbReference>
<keyword evidence="8" id="KW-0067">ATP-binding</keyword>
<dbReference type="InterPro" id="IPR023298">
    <property type="entry name" value="ATPase_P-typ_TM_dom_sf"/>
</dbReference>
<dbReference type="PANTHER" id="PTHR48085:SF5">
    <property type="entry name" value="CADMIUM_ZINC-TRANSPORTING ATPASE HMA4-RELATED"/>
    <property type="match status" value="1"/>
</dbReference>
<dbReference type="SUPFAM" id="SSF81665">
    <property type="entry name" value="Calcium ATPase, transmembrane domain M"/>
    <property type="match status" value="1"/>
</dbReference>
<dbReference type="NCBIfam" id="TIGR01525">
    <property type="entry name" value="ATPase-IB_hvy"/>
    <property type="match status" value="1"/>
</dbReference>
<feature type="transmembrane region" description="Helical" evidence="8">
    <location>
        <begin position="562"/>
        <end position="581"/>
    </location>
</feature>
<dbReference type="InterPro" id="IPR027256">
    <property type="entry name" value="P-typ_ATPase_IB"/>
</dbReference>
<evidence type="ECO:0000256" key="1">
    <source>
        <dbReference type="ARBA" id="ARBA00004370"/>
    </source>
</evidence>
<feature type="transmembrane region" description="Helical" evidence="8">
    <location>
        <begin position="230"/>
        <end position="249"/>
    </location>
</feature>
<sequence>METDARERMLLLGIAAAGLTAGLLAVLLGHAAATWLFGLATLPVLAALLRDLWIGFRQGEFGLDLIAALSMAGALVLGETLAAAVVALMYAGGEFLESRARQRARQEMTALLARVPRSAMRHGAQGLEEVPLDAIAPGDRLLIARGAALPVDGTIADHAAVLDLSALTGEPLPQRLAPGAAAPSGGVNAGDSFDLVATHRAAESTYAGIVRLVEAAQASKAPMARLADRWSLWFLGATLLLAGGAWAMTGDPVRALAVLVVATPCPLILAVPVAIIAGLSRAAGIGVLVKSGGTLETMARARILMLDKTGTLTIGRARLAAILPENGTPEEEALRLAASLDQASRHVLAEALVEAATARGLMLSTPVAVEEAPGEGIAGLVDGRRVAIGSARFVAAAIGGPTPAAPPGQPPGAALVFLGIDGTPGGVLVFEDPIRPDAPAMLAAMRRGGIPRIVLLSGDAEAPARAVGEALGLDAVIAGQTPQGKVAAVLAESAAGPVMMIGDGVNDAPALAAAAVGIAMGARGAAASSEAADAVLLVDRLDRLVRAIRIARRSLRIARQSVAAGIGLSALGMVAAAFGYLTPVQGALLQEAIDVAVILNALRALREDEEGAIKAP</sequence>
<protein>
    <recommendedName>
        <fullName evidence="6">P-type Zn(2+) transporter</fullName>
        <ecNumber evidence="6">7.2.2.12</ecNumber>
    </recommendedName>
</protein>
<comment type="similarity">
    <text evidence="2 8">Belongs to the cation transport ATPase (P-type) (TC 3.A.3) family. Type IB subfamily.</text>
</comment>
<dbReference type="NCBIfam" id="TIGR01494">
    <property type="entry name" value="ATPase_P-type"/>
    <property type="match status" value="2"/>
</dbReference>
<keyword evidence="4 8" id="KW-1133">Transmembrane helix</keyword>
<dbReference type="Gene3D" id="2.70.150.10">
    <property type="entry name" value="Calcium-transporting ATPase, cytoplasmic transduction domain A"/>
    <property type="match status" value="1"/>
</dbReference>
<dbReference type="SUPFAM" id="SSF56784">
    <property type="entry name" value="HAD-like"/>
    <property type="match status" value="1"/>
</dbReference>
<dbReference type="Gene3D" id="3.40.50.1000">
    <property type="entry name" value="HAD superfamily/HAD-like"/>
    <property type="match status" value="1"/>
</dbReference>
<evidence type="ECO:0000313" key="10">
    <source>
        <dbReference type="EMBL" id="MBW6399592.1"/>
    </source>
</evidence>
<evidence type="ECO:0000256" key="5">
    <source>
        <dbReference type="ARBA" id="ARBA00023136"/>
    </source>
</evidence>
<feature type="domain" description="P-type ATPase A" evidence="9">
    <location>
        <begin position="115"/>
        <end position="214"/>
    </location>
</feature>
<dbReference type="InterPro" id="IPR036412">
    <property type="entry name" value="HAD-like_sf"/>
</dbReference>
<dbReference type="InterPro" id="IPR001757">
    <property type="entry name" value="P_typ_ATPase"/>
</dbReference>
<evidence type="ECO:0000256" key="7">
    <source>
        <dbReference type="ARBA" id="ARBA00047308"/>
    </source>
</evidence>
<comment type="catalytic activity">
    <reaction evidence="7">
        <text>Zn(2+)(in) + ATP + H2O = Zn(2+)(out) + ADP + phosphate + H(+)</text>
        <dbReference type="Rhea" id="RHEA:20621"/>
        <dbReference type="ChEBI" id="CHEBI:15377"/>
        <dbReference type="ChEBI" id="CHEBI:15378"/>
        <dbReference type="ChEBI" id="CHEBI:29105"/>
        <dbReference type="ChEBI" id="CHEBI:30616"/>
        <dbReference type="ChEBI" id="CHEBI:43474"/>
        <dbReference type="ChEBI" id="CHEBI:456216"/>
        <dbReference type="EC" id="7.2.2.12"/>
    </reaction>
</comment>
<dbReference type="EMBL" id="JAHYBZ010000006">
    <property type="protein sequence ID" value="MBW6399592.1"/>
    <property type="molecule type" value="Genomic_DNA"/>
</dbReference>
<dbReference type="Pfam" id="PF00702">
    <property type="entry name" value="Hydrolase"/>
    <property type="match status" value="1"/>
</dbReference>
<evidence type="ECO:0000256" key="8">
    <source>
        <dbReference type="RuleBase" id="RU362081"/>
    </source>
</evidence>
<keyword evidence="11" id="KW-1185">Reference proteome</keyword>
<dbReference type="InterPro" id="IPR023214">
    <property type="entry name" value="HAD_sf"/>
</dbReference>
<evidence type="ECO:0000313" key="11">
    <source>
        <dbReference type="Proteomes" id="UP001196565"/>
    </source>
</evidence>
<dbReference type="EC" id="7.2.2.12" evidence="6"/>
<dbReference type="InterPro" id="IPR008250">
    <property type="entry name" value="ATPase_P-typ_transduc_dom_A_sf"/>
</dbReference>
<keyword evidence="8" id="KW-1003">Cell membrane</keyword>
<keyword evidence="8" id="KW-0479">Metal-binding</keyword>
<comment type="subcellular location">
    <subcellularLocation>
        <location evidence="8">Cell membrane</location>
    </subcellularLocation>
    <subcellularLocation>
        <location evidence="1">Membrane</location>
    </subcellularLocation>
</comment>
<proteinExistence type="inferred from homology"/>
<gene>
    <name evidence="10" type="ORF">KPL78_17165</name>
</gene>
<evidence type="ECO:0000256" key="6">
    <source>
        <dbReference type="ARBA" id="ARBA00039097"/>
    </source>
</evidence>
<dbReference type="PANTHER" id="PTHR48085">
    <property type="entry name" value="CADMIUM/ZINC-TRANSPORTING ATPASE HMA2-RELATED"/>
    <property type="match status" value="1"/>
</dbReference>
<comment type="caution">
    <text evidence="10">The sequence shown here is derived from an EMBL/GenBank/DDBJ whole genome shotgun (WGS) entry which is preliminary data.</text>
</comment>
<dbReference type="Pfam" id="PF00122">
    <property type="entry name" value="E1-E2_ATPase"/>
    <property type="match status" value="1"/>
</dbReference>